<evidence type="ECO:0000313" key="2">
    <source>
        <dbReference type="Proteomes" id="UP000198415"/>
    </source>
</evidence>
<name>A0A238XL40_9ACTN</name>
<dbReference type="CDD" id="cd16936">
    <property type="entry name" value="HATPase_RsbW-like"/>
    <property type="match status" value="1"/>
</dbReference>
<sequence length="246" mass="25726">MSATPEAPLTWRNDVQDGLPVLTMSGTLTTASGQTLPDVVVELLSGDQAAMLIDVSAIAVTGEDALAVFGLIMDRALRWPDVLVLICASPAGMTRTLEAHIDPRLMVGSVAAGREVASRTAPTVTEDMLPLAGAPRRARDVVTEACLRWTVPELVGPASLVASELVTNAAVHAHTMMTMQIRLRPCHLRIAVFDGSPAQAVAGRPTPGSDGGRGLWLVEAVSAVWGSTALPSGKVVWSALRRPAGD</sequence>
<dbReference type="EMBL" id="FZNR01000003">
    <property type="protein sequence ID" value="SNR59291.1"/>
    <property type="molecule type" value="Genomic_DNA"/>
</dbReference>
<dbReference type="AlphaFoldDB" id="A0A238XL40"/>
<evidence type="ECO:0000313" key="1">
    <source>
        <dbReference type="EMBL" id="SNR59291.1"/>
    </source>
</evidence>
<protein>
    <recommendedName>
        <fullName evidence="3">STAS domain-containing protein</fullName>
    </recommendedName>
</protein>
<gene>
    <name evidence="1" type="ORF">SAMN06264365_103528</name>
</gene>
<organism evidence="1 2">
    <name type="scientific">Actinoplanes regularis</name>
    <dbReference type="NCBI Taxonomy" id="52697"/>
    <lineage>
        <taxon>Bacteria</taxon>
        <taxon>Bacillati</taxon>
        <taxon>Actinomycetota</taxon>
        <taxon>Actinomycetes</taxon>
        <taxon>Micromonosporales</taxon>
        <taxon>Micromonosporaceae</taxon>
        <taxon>Actinoplanes</taxon>
    </lineage>
</organism>
<dbReference type="InterPro" id="IPR050267">
    <property type="entry name" value="Anti-sigma-factor_SerPK"/>
</dbReference>
<keyword evidence="2" id="KW-1185">Reference proteome</keyword>
<proteinExistence type="predicted"/>
<dbReference type="Gene3D" id="3.30.565.10">
    <property type="entry name" value="Histidine kinase-like ATPase, C-terminal domain"/>
    <property type="match status" value="1"/>
</dbReference>
<evidence type="ECO:0008006" key="3">
    <source>
        <dbReference type="Google" id="ProtNLM"/>
    </source>
</evidence>
<accession>A0A238XL40</accession>
<reference evidence="1 2" key="1">
    <citation type="submission" date="2017-06" db="EMBL/GenBank/DDBJ databases">
        <authorList>
            <person name="Kim H.J."/>
            <person name="Triplett B.A."/>
        </authorList>
    </citation>
    <scope>NUCLEOTIDE SEQUENCE [LARGE SCALE GENOMIC DNA]</scope>
    <source>
        <strain evidence="1 2">DSM 43151</strain>
    </source>
</reference>
<dbReference type="PANTHER" id="PTHR35526">
    <property type="entry name" value="ANTI-SIGMA-F FACTOR RSBW-RELATED"/>
    <property type="match status" value="1"/>
</dbReference>
<dbReference type="Proteomes" id="UP000198415">
    <property type="component" value="Unassembled WGS sequence"/>
</dbReference>
<dbReference type="InterPro" id="IPR036890">
    <property type="entry name" value="HATPase_C_sf"/>
</dbReference>
<dbReference type="PANTHER" id="PTHR35526:SF3">
    <property type="entry name" value="ANTI-SIGMA-F FACTOR RSBW"/>
    <property type="match status" value="1"/>
</dbReference>